<dbReference type="Proteomes" id="UP000296201">
    <property type="component" value="Chromosome"/>
</dbReference>
<proteinExistence type="inferred from homology"/>
<organism evidence="9 10">
    <name type="scientific">Hydrogenovibrio crunogenus</name>
    <dbReference type="NCBI Taxonomy" id="39765"/>
    <lineage>
        <taxon>Bacteria</taxon>
        <taxon>Pseudomonadati</taxon>
        <taxon>Pseudomonadota</taxon>
        <taxon>Gammaproteobacteria</taxon>
        <taxon>Thiotrichales</taxon>
        <taxon>Piscirickettsiaceae</taxon>
        <taxon>Hydrogenovibrio</taxon>
    </lineage>
</organism>
<comment type="cofactor">
    <cofactor evidence="2">
        <name>NAD(+)</name>
        <dbReference type="ChEBI" id="CHEBI:57540"/>
    </cofactor>
</comment>
<feature type="domain" description="NAD(P)-binding" evidence="8">
    <location>
        <begin position="5"/>
        <end position="143"/>
    </location>
</feature>
<evidence type="ECO:0000256" key="7">
    <source>
        <dbReference type="SAM" id="MobiDB-lite"/>
    </source>
</evidence>
<feature type="region of interest" description="Disordered" evidence="7">
    <location>
        <begin position="140"/>
        <end position="166"/>
    </location>
</feature>
<dbReference type="InterPro" id="IPR020904">
    <property type="entry name" value="Sc_DH/Rdtase_CS"/>
</dbReference>
<dbReference type="EMBL" id="CP032096">
    <property type="protein sequence ID" value="QBZ83712.1"/>
    <property type="molecule type" value="Genomic_DNA"/>
</dbReference>
<comment type="catalytic activity">
    <reaction evidence="1">
        <text>dTDP-alpha-D-glucose = dTDP-4-dehydro-6-deoxy-alpha-D-glucose + H2O</text>
        <dbReference type="Rhea" id="RHEA:17221"/>
        <dbReference type="ChEBI" id="CHEBI:15377"/>
        <dbReference type="ChEBI" id="CHEBI:57477"/>
        <dbReference type="ChEBI" id="CHEBI:57649"/>
        <dbReference type="EC" id="4.2.1.46"/>
    </reaction>
</comment>
<sequence length="397" mass="44475">MFCILVTGGAGFIGSAVVRHIINDTDYSVVNVDKLTYAGNLESLKSVENSERYVFEQVDICDAVELKRMFNQHQPDIVMHLAAESHVDRSIDGPGEFIQTNIVGTYILLEQARAYWSGLEGDKKANFRFHHISTDEVYGDLPHPDEVLSSHPEQSEGSSAHDLDSSPAVQNDKLMLPLFTETTAYAPSSPYSASKASSDHLVRAWQRTYGLPTLVTNCSNNYGPYHFPEKLIPLVILNALEGKPLPVYGKGNQIRDWLYIEDHARALVLVATKGKIGETYNIGGHNEKQNIEVVKTICAVLEEFYPSENNPNIDSYSCQPGNAGSYVALIKYVADRPGHDMRYAIDASKIQRELGWTPQETFESGIRKTVQWYLDNQAWCQHVQDGSYQRERLGSKQ</sequence>
<keyword evidence="10" id="KW-1185">Reference proteome</keyword>
<dbReference type="InterPro" id="IPR005888">
    <property type="entry name" value="dTDP_Gluc_deHydtase"/>
</dbReference>
<feature type="domain" description="NAD(P)-binding" evidence="8">
    <location>
        <begin position="179"/>
        <end position="369"/>
    </location>
</feature>
<dbReference type="OrthoDB" id="9803010at2"/>
<gene>
    <name evidence="9" type="primary">rfbB</name>
    <name evidence="9" type="ORF">GHNINEIG_01773</name>
</gene>
<dbReference type="InterPro" id="IPR016040">
    <property type="entry name" value="NAD(P)-bd_dom"/>
</dbReference>
<evidence type="ECO:0000313" key="10">
    <source>
        <dbReference type="Proteomes" id="UP000296201"/>
    </source>
</evidence>
<reference evidence="9 10" key="1">
    <citation type="submission" date="2018-08" db="EMBL/GenBank/DDBJ databases">
        <title>Horizontal acquisition of hydrogen conversion ability and other habitat adaptations in Hydrogenovibrio crunogenus strains.</title>
        <authorList>
            <person name="Gonnella G."/>
            <person name="Adam N."/>
            <person name="Perner M."/>
        </authorList>
    </citation>
    <scope>NUCLEOTIDE SEQUENCE [LARGE SCALE GENOMIC DNA]</scope>
    <source>
        <strain evidence="9 10">SP-41</strain>
    </source>
</reference>
<keyword evidence="6 9" id="KW-0456">Lyase</keyword>
<evidence type="ECO:0000259" key="8">
    <source>
        <dbReference type="Pfam" id="PF16363"/>
    </source>
</evidence>
<protein>
    <recommendedName>
        <fullName evidence="4">dTDP-glucose 4,6-dehydratase</fullName>
        <ecNumber evidence="4">4.2.1.46</ecNumber>
    </recommendedName>
</protein>
<dbReference type="SUPFAM" id="SSF51735">
    <property type="entry name" value="NAD(P)-binding Rossmann-fold domains"/>
    <property type="match status" value="1"/>
</dbReference>
<dbReference type="InterPro" id="IPR036291">
    <property type="entry name" value="NAD(P)-bd_dom_sf"/>
</dbReference>
<dbReference type="RefSeq" id="WP_135796309.1">
    <property type="nucleotide sequence ID" value="NZ_CP032096.1"/>
</dbReference>
<evidence type="ECO:0000256" key="5">
    <source>
        <dbReference type="ARBA" id="ARBA00023027"/>
    </source>
</evidence>
<dbReference type="PANTHER" id="PTHR43000">
    <property type="entry name" value="DTDP-D-GLUCOSE 4,6-DEHYDRATASE-RELATED"/>
    <property type="match status" value="1"/>
</dbReference>
<dbReference type="PROSITE" id="PS00061">
    <property type="entry name" value="ADH_SHORT"/>
    <property type="match status" value="1"/>
</dbReference>
<name>A0A4P7P2Z7_9GAMM</name>
<dbReference type="EC" id="4.2.1.46" evidence="4"/>
<dbReference type="Pfam" id="PF16363">
    <property type="entry name" value="GDP_Man_Dehyd"/>
    <property type="match status" value="2"/>
</dbReference>
<dbReference type="Gene3D" id="3.40.50.720">
    <property type="entry name" value="NAD(P)-binding Rossmann-like Domain"/>
    <property type="match status" value="1"/>
</dbReference>
<evidence type="ECO:0000313" key="9">
    <source>
        <dbReference type="EMBL" id="QBZ83712.1"/>
    </source>
</evidence>
<comment type="similarity">
    <text evidence="3">Belongs to the NAD(P)-dependent epimerase/dehydratase family. dTDP-glucose dehydratase subfamily.</text>
</comment>
<evidence type="ECO:0000256" key="3">
    <source>
        <dbReference type="ARBA" id="ARBA00008178"/>
    </source>
</evidence>
<dbReference type="AlphaFoldDB" id="A0A4P7P2Z7"/>
<evidence type="ECO:0000256" key="6">
    <source>
        <dbReference type="ARBA" id="ARBA00023239"/>
    </source>
</evidence>
<evidence type="ECO:0000256" key="2">
    <source>
        <dbReference type="ARBA" id="ARBA00001911"/>
    </source>
</evidence>
<keyword evidence="5" id="KW-0520">NAD</keyword>
<dbReference type="CDD" id="cd05246">
    <property type="entry name" value="dTDP_GD_SDR_e"/>
    <property type="match status" value="1"/>
</dbReference>
<dbReference type="Gene3D" id="3.90.25.10">
    <property type="entry name" value="UDP-galactose 4-epimerase, domain 1"/>
    <property type="match status" value="1"/>
</dbReference>
<dbReference type="GO" id="GO:0008460">
    <property type="term" value="F:dTDP-glucose 4,6-dehydratase activity"/>
    <property type="evidence" value="ECO:0007669"/>
    <property type="project" value="UniProtKB-EC"/>
</dbReference>
<accession>A0A4P7P2Z7</accession>
<dbReference type="GO" id="GO:0009225">
    <property type="term" value="P:nucleotide-sugar metabolic process"/>
    <property type="evidence" value="ECO:0007669"/>
    <property type="project" value="InterPro"/>
</dbReference>
<evidence type="ECO:0000256" key="4">
    <source>
        <dbReference type="ARBA" id="ARBA00011990"/>
    </source>
</evidence>
<dbReference type="NCBIfam" id="NF007490">
    <property type="entry name" value="PRK10084.1"/>
    <property type="match status" value="1"/>
</dbReference>
<evidence type="ECO:0000256" key="1">
    <source>
        <dbReference type="ARBA" id="ARBA00001539"/>
    </source>
</evidence>